<dbReference type="Proteomes" id="UP000196655">
    <property type="component" value="Unassembled WGS sequence"/>
</dbReference>
<dbReference type="InterPro" id="IPR036409">
    <property type="entry name" value="Aldolase_II/adducin_N_sf"/>
</dbReference>
<dbReference type="OrthoDB" id="9814830at2"/>
<comment type="caution">
    <text evidence="2">The sequence shown here is derived from an EMBL/GenBank/DDBJ whole genome shotgun (WGS) entry which is preliminary data.</text>
</comment>
<dbReference type="SUPFAM" id="SSF53639">
    <property type="entry name" value="AraD/HMP-PK domain-like"/>
    <property type="match status" value="1"/>
</dbReference>
<dbReference type="Pfam" id="PF00596">
    <property type="entry name" value="Aldolase_II"/>
    <property type="match status" value="1"/>
</dbReference>
<dbReference type="InterPro" id="IPR001303">
    <property type="entry name" value="Aldolase_II/adducin_N"/>
</dbReference>
<accession>A0A211ZSH4</accession>
<sequence length="350" mass="37037">MTLDPATDPDLRTLRALSAQLGRDPDQVQAAGGNTSLKRDGTMWIKASGTWLARAEDEEILVPVRLDPLLQAMRDGDPAAETARDFVVAEHNPRGLRPSIETTVHAVLPFTVVLHVHCVSTIALAIRADAEARLAERLDGLPGVDWAFIPYCKPGLTLSQAIAARLRPATNVVVLGNHGLVVAADGVAEAGELLDRVCAALAMPRRPAPVAQPEALAEFVRGTPYRLPQDPVAHDTATDPASLALATTGAFYPDHVIFLGAALATARTPAELAALGDGPRAPAIVGVPGHGVVLHQGVLRGADEMARCLADIAGRVPAGTGVRPFTQAQIDELTQWDAEQYRQSLSRREG</sequence>
<proteinExistence type="predicted"/>
<organism evidence="2 3">
    <name type="scientific">Inquilinus limosus</name>
    <dbReference type="NCBI Taxonomy" id="171674"/>
    <lineage>
        <taxon>Bacteria</taxon>
        <taxon>Pseudomonadati</taxon>
        <taxon>Pseudomonadota</taxon>
        <taxon>Alphaproteobacteria</taxon>
        <taxon>Rhodospirillales</taxon>
        <taxon>Rhodospirillaceae</taxon>
        <taxon>Inquilinus</taxon>
    </lineage>
</organism>
<dbReference type="RefSeq" id="WP_088150031.1">
    <property type="nucleotide sequence ID" value="NZ_NHON01000007.1"/>
</dbReference>
<reference evidence="3" key="1">
    <citation type="submission" date="2017-05" db="EMBL/GenBank/DDBJ databases">
        <authorList>
            <person name="Macchi M."/>
            <person name="Festa S."/>
            <person name="Coppotelli B.M."/>
            <person name="Morelli I.S."/>
        </authorList>
    </citation>
    <scope>NUCLEOTIDE SEQUENCE [LARGE SCALE GENOMIC DNA]</scope>
    <source>
        <strain evidence="3">I</strain>
    </source>
</reference>
<feature type="domain" description="Class II aldolase/adducin N-terminal" evidence="1">
    <location>
        <begin position="13"/>
        <end position="202"/>
    </location>
</feature>
<protein>
    <submittedName>
        <fullName evidence="2">Aldolase</fullName>
    </submittedName>
</protein>
<dbReference type="STRING" id="1122125.GCA_000423185_01935"/>
<dbReference type="AlphaFoldDB" id="A0A211ZSH4"/>
<dbReference type="EMBL" id="NHON01000007">
    <property type="protein sequence ID" value="OWJ68154.1"/>
    <property type="molecule type" value="Genomic_DNA"/>
</dbReference>
<evidence type="ECO:0000259" key="1">
    <source>
        <dbReference type="SMART" id="SM01007"/>
    </source>
</evidence>
<evidence type="ECO:0000313" key="2">
    <source>
        <dbReference type="EMBL" id="OWJ68154.1"/>
    </source>
</evidence>
<gene>
    <name evidence="2" type="ORF">BWR60_05640</name>
</gene>
<dbReference type="SMART" id="SM01007">
    <property type="entry name" value="Aldolase_II"/>
    <property type="match status" value="1"/>
</dbReference>
<dbReference type="Gene3D" id="3.40.225.10">
    <property type="entry name" value="Class II aldolase/adducin N-terminal domain"/>
    <property type="match status" value="1"/>
</dbReference>
<name>A0A211ZSH4_9PROT</name>
<keyword evidence="3" id="KW-1185">Reference proteome</keyword>
<evidence type="ECO:0000313" key="3">
    <source>
        <dbReference type="Proteomes" id="UP000196655"/>
    </source>
</evidence>